<organism evidence="4 5">
    <name type="scientific">Halovulum marinum</name>
    <dbReference type="NCBI Taxonomy" id="2662447"/>
    <lineage>
        <taxon>Bacteria</taxon>
        <taxon>Pseudomonadati</taxon>
        <taxon>Pseudomonadota</taxon>
        <taxon>Alphaproteobacteria</taxon>
        <taxon>Rhodobacterales</taxon>
        <taxon>Paracoccaceae</taxon>
        <taxon>Halovulum</taxon>
    </lineage>
</organism>
<evidence type="ECO:0000313" key="4">
    <source>
        <dbReference type="EMBL" id="MSU91736.1"/>
    </source>
</evidence>
<comment type="caution">
    <text evidence="4">The sequence shown here is derived from an EMBL/GenBank/DDBJ whole genome shotgun (WGS) entry which is preliminary data.</text>
</comment>
<dbReference type="GO" id="GO:0005524">
    <property type="term" value="F:ATP binding"/>
    <property type="evidence" value="ECO:0007669"/>
    <property type="project" value="UniProtKB-KW"/>
</dbReference>
<gene>
    <name evidence="4" type="ORF">GE300_19335</name>
</gene>
<dbReference type="InterPro" id="IPR005702">
    <property type="entry name" value="Wzc-like_C"/>
</dbReference>
<dbReference type="PANTHER" id="PTHR32309">
    <property type="entry name" value="TYROSINE-PROTEIN KINASE"/>
    <property type="match status" value="1"/>
</dbReference>
<dbReference type="Proteomes" id="UP000474957">
    <property type="component" value="Unassembled WGS sequence"/>
</dbReference>
<dbReference type="InterPro" id="IPR027417">
    <property type="entry name" value="P-loop_NTPase"/>
</dbReference>
<keyword evidence="1" id="KW-0547">Nucleotide-binding</keyword>
<keyword evidence="5" id="KW-1185">Reference proteome</keyword>
<dbReference type="PANTHER" id="PTHR32309:SF13">
    <property type="entry name" value="FERRIC ENTEROBACTIN TRANSPORT PROTEIN FEPE"/>
    <property type="match status" value="1"/>
</dbReference>
<evidence type="ECO:0000256" key="1">
    <source>
        <dbReference type="ARBA" id="ARBA00022741"/>
    </source>
</evidence>
<dbReference type="SUPFAM" id="SSF52540">
    <property type="entry name" value="P-loop containing nucleoside triphosphate hydrolases"/>
    <property type="match status" value="1"/>
</dbReference>
<dbReference type="Gene3D" id="3.40.50.300">
    <property type="entry name" value="P-loop containing nucleotide triphosphate hydrolases"/>
    <property type="match status" value="1"/>
</dbReference>
<dbReference type="RefSeq" id="WP_154449165.1">
    <property type="nucleotide sequence ID" value="NZ_WIND01000024.1"/>
</dbReference>
<feature type="region of interest" description="Disordered" evidence="3">
    <location>
        <begin position="16"/>
        <end position="145"/>
    </location>
</feature>
<dbReference type="GO" id="GO:0004713">
    <property type="term" value="F:protein tyrosine kinase activity"/>
    <property type="evidence" value="ECO:0007669"/>
    <property type="project" value="TreeGrafter"/>
</dbReference>
<dbReference type="GO" id="GO:0005886">
    <property type="term" value="C:plasma membrane"/>
    <property type="evidence" value="ECO:0007669"/>
    <property type="project" value="TreeGrafter"/>
</dbReference>
<dbReference type="InterPro" id="IPR033756">
    <property type="entry name" value="YlxH/NBP35"/>
</dbReference>
<dbReference type="EMBL" id="WIND01000024">
    <property type="protein sequence ID" value="MSU91736.1"/>
    <property type="molecule type" value="Genomic_DNA"/>
</dbReference>
<evidence type="ECO:0000256" key="2">
    <source>
        <dbReference type="ARBA" id="ARBA00022840"/>
    </source>
</evidence>
<reference evidence="4 5" key="1">
    <citation type="submission" date="2019-10" db="EMBL/GenBank/DDBJ databases">
        <title>Cognatihalovulum marinum gen. nov. sp. nov., a new member of the family Rhodobacteraceae isolated from deep seawater of the Northwest Indian Ocean.</title>
        <authorList>
            <person name="Ruan C."/>
            <person name="Wang J."/>
            <person name="Zheng X."/>
            <person name="Song L."/>
            <person name="Zhu Y."/>
            <person name="Huang Y."/>
            <person name="Lu Z."/>
            <person name="Du W."/>
            <person name="Huang L."/>
            <person name="Dai X."/>
        </authorList>
    </citation>
    <scope>NUCLEOTIDE SEQUENCE [LARGE SCALE GENOMIC DNA]</scope>
    <source>
        <strain evidence="4 5">2CG4</strain>
    </source>
</reference>
<dbReference type="InterPro" id="IPR050445">
    <property type="entry name" value="Bact_polysacc_biosynth/exp"/>
</dbReference>
<protein>
    <submittedName>
        <fullName evidence="4">P-loop NTPase</fullName>
    </submittedName>
</protein>
<sequence>MDRVQAAIEKAHLLRERRQKEMKQALREHPPGGDKGFRWKGEPVGNAPAADAAPPLRLATAGARPEAAAGAESRRVAPVPDPVPGGRGESAPGPDAERSRARSSHGPLPQPPRFHLKPPPPGAQPAPADPRASDPQASEPVPAAEESWPMAWDALGAYEPDARLLRANRIVSFERRSVEHAPIDMIRTRMLRIMRENGWRTVVVTSPGPNCGKSTLAANLAFSLAHQPDTRTVLMDLDLRRPSLAKLLGVRGAGSMAEVLTGATPIEDSFLRYGDTLAVSTPGHAAGNPSEVLNSRTAAITMKRVEAILGPEIILCDMPPLMRADDVMAFLPNIDCVLLVAAAEESKMTEIDRCERELGAHTNVLGVVVNKCRYTPEEYGY</sequence>
<feature type="compositionally biased region" description="Basic and acidic residues" evidence="3">
    <location>
        <begin position="16"/>
        <end position="41"/>
    </location>
</feature>
<proteinExistence type="predicted"/>
<keyword evidence="2" id="KW-0067">ATP-binding</keyword>
<feature type="compositionally biased region" description="Pro residues" evidence="3">
    <location>
        <begin position="108"/>
        <end position="128"/>
    </location>
</feature>
<dbReference type="Pfam" id="PF10609">
    <property type="entry name" value="ParA"/>
    <property type="match status" value="1"/>
</dbReference>
<name>A0A6L5Z589_9RHOB</name>
<dbReference type="AlphaFoldDB" id="A0A6L5Z589"/>
<accession>A0A6L5Z589</accession>
<feature type="compositionally biased region" description="Low complexity" evidence="3">
    <location>
        <begin position="47"/>
        <end position="71"/>
    </location>
</feature>
<evidence type="ECO:0000256" key="3">
    <source>
        <dbReference type="SAM" id="MobiDB-lite"/>
    </source>
</evidence>
<evidence type="ECO:0000313" key="5">
    <source>
        <dbReference type="Proteomes" id="UP000474957"/>
    </source>
</evidence>
<dbReference type="CDD" id="cd05387">
    <property type="entry name" value="BY-kinase"/>
    <property type="match status" value="1"/>
</dbReference>